<gene>
    <name evidence="2" type="ORF">D9V41_12180</name>
</gene>
<protein>
    <submittedName>
        <fullName evidence="2">DUF4235 domain-containing protein</fullName>
    </submittedName>
</protein>
<dbReference type="RefSeq" id="WP_121794850.1">
    <property type="nucleotide sequence ID" value="NZ_RDBF01000009.1"/>
</dbReference>
<evidence type="ECO:0000256" key="1">
    <source>
        <dbReference type="SAM" id="MobiDB-lite"/>
    </source>
</evidence>
<keyword evidence="3" id="KW-1185">Reference proteome</keyword>
<feature type="region of interest" description="Disordered" evidence="1">
    <location>
        <begin position="107"/>
        <end position="132"/>
    </location>
</feature>
<sequence>MAKRKSTRDASTTSGAEVKAQRRLGRGTWKVMDTSSSVLAAALAPRVSNLAWRAITGRKAPASSRHPDLSTAEAIGWAALGGATVQVVRTVVRRGVASYWVKSTGDLPPGMKKLAETGRPAPKDRSSMSPRR</sequence>
<accession>A0A3L8PMI8</accession>
<organism evidence="2 3">
    <name type="scientific">Aeromicrobium phragmitis</name>
    <dbReference type="NCBI Taxonomy" id="2478914"/>
    <lineage>
        <taxon>Bacteria</taxon>
        <taxon>Bacillati</taxon>
        <taxon>Actinomycetota</taxon>
        <taxon>Actinomycetes</taxon>
        <taxon>Propionibacteriales</taxon>
        <taxon>Nocardioidaceae</taxon>
        <taxon>Aeromicrobium</taxon>
    </lineage>
</organism>
<dbReference type="Pfam" id="PF14019">
    <property type="entry name" value="DUF4235"/>
    <property type="match status" value="1"/>
</dbReference>
<dbReference type="AlphaFoldDB" id="A0A3L8PMI8"/>
<comment type="caution">
    <text evidence="2">The sequence shown here is derived from an EMBL/GenBank/DDBJ whole genome shotgun (WGS) entry which is preliminary data.</text>
</comment>
<feature type="region of interest" description="Disordered" evidence="1">
    <location>
        <begin position="1"/>
        <end position="24"/>
    </location>
</feature>
<reference evidence="2 3" key="1">
    <citation type="submission" date="2018-10" db="EMBL/GenBank/DDBJ databases">
        <title>Aeromicrobium sp. 9W16Y-2 whole genome shotgun sequence.</title>
        <authorList>
            <person name="Li F."/>
        </authorList>
    </citation>
    <scope>NUCLEOTIDE SEQUENCE [LARGE SCALE GENOMIC DNA]</scope>
    <source>
        <strain evidence="2 3">9W16Y-2</strain>
    </source>
</reference>
<feature type="compositionally biased region" description="Basic and acidic residues" evidence="1">
    <location>
        <begin position="113"/>
        <end position="126"/>
    </location>
</feature>
<dbReference type="OrthoDB" id="6293727at2"/>
<proteinExistence type="predicted"/>
<dbReference type="InterPro" id="IPR025329">
    <property type="entry name" value="DUF4235"/>
</dbReference>
<evidence type="ECO:0000313" key="2">
    <source>
        <dbReference type="EMBL" id="RLV55252.1"/>
    </source>
</evidence>
<dbReference type="EMBL" id="RDBF01000009">
    <property type="protein sequence ID" value="RLV55252.1"/>
    <property type="molecule type" value="Genomic_DNA"/>
</dbReference>
<evidence type="ECO:0000313" key="3">
    <source>
        <dbReference type="Proteomes" id="UP000282515"/>
    </source>
</evidence>
<name>A0A3L8PMI8_9ACTN</name>
<dbReference type="Proteomes" id="UP000282515">
    <property type="component" value="Unassembled WGS sequence"/>
</dbReference>